<sequence>MCIGYIIYAYIYNSQKVRSLNNIKLIIKNNDVYRILNKHIYTNLEENPKEDYYKCLYLSYARAIAVINPQGFRYIDMIVRANIFNISNPHLDEIKNTIENYILDIYKLNDKLFNEEIDINFYTDELESKTNAFWTFLDKEYLNYNLN</sequence>
<accession>A0A140GRL3</accession>
<evidence type="ECO:0000313" key="1">
    <source>
        <dbReference type="EMBL" id="AMN31172.1"/>
    </source>
</evidence>
<dbReference type="RefSeq" id="WP_131443125.1">
    <property type="nucleotide sequence ID" value="NZ_CATNZX010000001.1"/>
</dbReference>
<geneLocation type="plasmid" evidence="1 2">
    <name>pJFP838A</name>
</geneLocation>
<gene>
    <name evidence="1" type="ORF">JFP838_pA0256</name>
</gene>
<dbReference type="AlphaFoldDB" id="A0A140GRL3"/>
<dbReference type="Proteomes" id="UP000070260">
    <property type="component" value="Plasmid pJFP838A"/>
</dbReference>
<organism evidence="1 2">
    <name type="scientific">Clostridium perfringens</name>
    <dbReference type="NCBI Taxonomy" id="1502"/>
    <lineage>
        <taxon>Bacteria</taxon>
        <taxon>Bacillati</taxon>
        <taxon>Bacillota</taxon>
        <taxon>Clostridia</taxon>
        <taxon>Eubacteriales</taxon>
        <taxon>Clostridiaceae</taxon>
        <taxon>Clostridium</taxon>
    </lineage>
</organism>
<reference evidence="1 2" key="1">
    <citation type="journal article" date="2016" name="PLoS ONE">
        <title>Plasmid Characterization and Chromosome Analysis of Two netF+ Clostridium perfringens Isolates Associated with Foal and Canine Necrotizing Enteritis.</title>
        <authorList>
            <person name="Mehdizadeh Gohari I."/>
            <person name="Kropinski A.M."/>
            <person name="Weese S.J."/>
            <person name="Parreira V.R."/>
            <person name="Whitehead A.E."/>
            <person name="Boerlin P."/>
            <person name="Prescott J.F."/>
        </authorList>
    </citation>
    <scope>NUCLEOTIDE SEQUENCE [LARGE SCALE GENOMIC DNA]</scope>
    <source>
        <strain evidence="1 2">JP838</strain>
        <plasmid evidence="2">Plasmid pJFP838A</plasmid>
    </source>
</reference>
<protein>
    <submittedName>
        <fullName evidence="1">Uncharacterized protein</fullName>
    </submittedName>
</protein>
<dbReference type="PATRIC" id="fig|1502.177.peg.3464"/>
<proteinExistence type="predicted"/>
<evidence type="ECO:0000313" key="2">
    <source>
        <dbReference type="Proteomes" id="UP000070260"/>
    </source>
</evidence>
<name>A0A140GRL3_CLOPF</name>
<dbReference type="EMBL" id="CP013615">
    <property type="protein sequence ID" value="AMN31172.1"/>
    <property type="molecule type" value="Genomic_DNA"/>
</dbReference>
<keyword evidence="1" id="KW-0614">Plasmid</keyword>